<evidence type="ECO:0000256" key="5">
    <source>
        <dbReference type="SAM" id="Phobius"/>
    </source>
</evidence>
<evidence type="ECO:0000256" key="3">
    <source>
        <dbReference type="ARBA" id="ARBA00029447"/>
    </source>
</evidence>
<feature type="transmembrane region" description="Helical" evidence="5">
    <location>
        <begin position="97"/>
        <end position="113"/>
    </location>
</feature>
<dbReference type="SUPFAM" id="SSF58104">
    <property type="entry name" value="Methyl-accepting chemotaxis protein (MCP) signaling domain"/>
    <property type="match status" value="1"/>
</dbReference>
<keyword evidence="5" id="KW-1133">Transmembrane helix</keyword>
<organism evidence="7 8">
    <name type="scientific">Methylophaga thalassica</name>
    <dbReference type="NCBI Taxonomy" id="40223"/>
    <lineage>
        <taxon>Bacteria</taxon>
        <taxon>Pseudomonadati</taxon>
        <taxon>Pseudomonadota</taxon>
        <taxon>Gammaproteobacteria</taxon>
        <taxon>Thiotrichales</taxon>
        <taxon>Piscirickettsiaceae</taxon>
        <taxon>Methylophaga</taxon>
    </lineage>
</organism>
<comment type="subcellular location">
    <subcellularLocation>
        <location evidence="1">Membrane</location>
    </subcellularLocation>
</comment>
<keyword evidence="5" id="KW-0812">Transmembrane</keyword>
<gene>
    <name evidence="7" type="ORF">GCM10007891_09130</name>
</gene>
<protein>
    <submittedName>
        <fullName evidence="7">Methyl-accepting chemotaxis protein</fullName>
    </submittedName>
</protein>
<dbReference type="PROSITE" id="PS50111">
    <property type="entry name" value="CHEMOTAXIS_TRANSDUC_2"/>
    <property type="match status" value="1"/>
</dbReference>
<dbReference type="Pfam" id="PF00015">
    <property type="entry name" value="MCPsignal"/>
    <property type="match status" value="1"/>
</dbReference>
<evidence type="ECO:0000256" key="1">
    <source>
        <dbReference type="ARBA" id="ARBA00004370"/>
    </source>
</evidence>
<evidence type="ECO:0000313" key="7">
    <source>
        <dbReference type="EMBL" id="GLP99059.1"/>
    </source>
</evidence>
<dbReference type="RefSeq" id="WP_284722580.1">
    <property type="nucleotide sequence ID" value="NZ_BSND01000003.1"/>
</dbReference>
<proteinExistence type="inferred from homology"/>
<name>A0ABQ5TS90_9GAMM</name>
<dbReference type="InterPro" id="IPR004089">
    <property type="entry name" value="MCPsignal_dom"/>
</dbReference>
<feature type="transmembrane region" description="Helical" evidence="5">
    <location>
        <begin position="21"/>
        <end position="40"/>
    </location>
</feature>
<keyword evidence="2 4" id="KW-0807">Transducer</keyword>
<feature type="transmembrane region" description="Helical" evidence="5">
    <location>
        <begin position="72"/>
        <end position="91"/>
    </location>
</feature>
<evidence type="ECO:0000256" key="4">
    <source>
        <dbReference type="PROSITE-ProRule" id="PRU00284"/>
    </source>
</evidence>
<feature type="transmembrane region" description="Helical" evidence="5">
    <location>
        <begin position="46"/>
        <end position="65"/>
    </location>
</feature>
<keyword evidence="5" id="KW-0472">Membrane</keyword>
<evidence type="ECO:0000313" key="8">
    <source>
        <dbReference type="Proteomes" id="UP001161423"/>
    </source>
</evidence>
<feature type="domain" description="Methyl-accepting transducer" evidence="6">
    <location>
        <begin position="242"/>
        <end position="478"/>
    </location>
</feature>
<reference evidence="7" key="2">
    <citation type="submission" date="2023-01" db="EMBL/GenBank/DDBJ databases">
        <title>Draft genome sequence of Methylophaga thalassica strain NBRC 102424.</title>
        <authorList>
            <person name="Sun Q."/>
            <person name="Mori K."/>
        </authorList>
    </citation>
    <scope>NUCLEOTIDE SEQUENCE</scope>
    <source>
        <strain evidence="7">NBRC 102424</strain>
    </source>
</reference>
<sequence>MSNDRDYSQLYARRQQDMQASDKLVLIILLSHLPFIYFLVPMGFGTHIHGAIPATLACLSSFFVYKTMPGTLASRSIMTVSLMLMSMIVIMQQFGRLEMHFHIFATLAFIIIWRDYKMLLLAAGVIAVHHAVSVPLQLADTQLWNIDYVVYGIQCDWEIFFIHAAFVIIETAVLVFFCLRMQAQFDLSNKLMVTIQNSAKDRDFTISFNDIKATTVSDDEFVKSLKSFYGTIRHAFAEFKHAGARLDELAQSSVKSLEEDVLELNHQNARVESVAAASEEMSQSISSVSKTTEEASALSLQATESLKQTESISHEALEEVVSLINNLKQVESTFTGLNNSIEGINSSIQLISEVSEQTNLLSLNASIEAARAGEHGRGFSVVAEEVRSLALKSKGATESIMLMAKQINSSVEVMTKNISECQSRGQTTINTVNKADSAMKDASTGAIRISDLNVQISQMLAEQSNVAEKISRTLQEVFTTNDAIISSTRGSLDITRENQSLADKLSKEANQFKV</sequence>
<evidence type="ECO:0000259" key="6">
    <source>
        <dbReference type="PROSITE" id="PS50111"/>
    </source>
</evidence>
<dbReference type="EMBL" id="BSND01000003">
    <property type="protein sequence ID" value="GLP99059.1"/>
    <property type="molecule type" value="Genomic_DNA"/>
</dbReference>
<dbReference type="PANTHER" id="PTHR32089:SF112">
    <property type="entry name" value="LYSOZYME-LIKE PROTEIN-RELATED"/>
    <property type="match status" value="1"/>
</dbReference>
<dbReference type="PANTHER" id="PTHR32089">
    <property type="entry name" value="METHYL-ACCEPTING CHEMOTAXIS PROTEIN MCPB"/>
    <property type="match status" value="1"/>
</dbReference>
<keyword evidence="8" id="KW-1185">Reference proteome</keyword>
<dbReference type="PRINTS" id="PR00260">
    <property type="entry name" value="CHEMTRNSDUCR"/>
</dbReference>
<dbReference type="SMART" id="SM00283">
    <property type="entry name" value="MA"/>
    <property type="match status" value="1"/>
</dbReference>
<reference evidence="7" key="1">
    <citation type="journal article" date="2014" name="Int. J. Syst. Evol. Microbiol.">
        <title>Complete genome of a new Firmicutes species belonging to the dominant human colonic microbiota ('Ruminococcus bicirculans') reveals two chromosomes and a selective capacity to utilize plant glucans.</title>
        <authorList>
            <consortium name="NISC Comparative Sequencing Program"/>
            <person name="Wegmann U."/>
            <person name="Louis P."/>
            <person name="Goesmann A."/>
            <person name="Henrissat B."/>
            <person name="Duncan S.H."/>
            <person name="Flint H.J."/>
        </authorList>
    </citation>
    <scope>NUCLEOTIDE SEQUENCE</scope>
    <source>
        <strain evidence="7">NBRC 102424</strain>
    </source>
</reference>
<dbReference type="Gene3D" id="1.10.287.950">
    <property type="entry name" value="Methyl-accepting chemotaxis protein"/>
    <property type="match status" value="1"/>
</dbReference>
<comment type="similarity">
    <text evidence="3">Belongs to the methyl-accepting chemotaxis (MCP) protein family.</text>
</comment>
<feature type="transmembrane region" description="Helical" evidence="5">
    <location>
        <begin position="120"/>
        <end position="139"/>
    </location>
</feature>
<feature type="transmembrane region" description="Helical" evidence="5">
    <location>
        <begin position="159"/>
        <end position="179"/>
    </location>
</feature>
<accession>A0ABQ5TS90</accession>
<evidence type="ECO:0000256" key="2">
    <source>
        <dbReference type="ARBA" id="ARBA00023224"/>
    </source>
</evidence>
<comment type="caution">
    <text evidence="7">The sequence shown here is derived from an EMBL/GenBank/DDBJ whole genome shotgun (WGS) entry which is preliminary data.</text>
</comment>
<dbReference type="InterPro" id="IPR004090">
    <property type="entry name" value="Chemotax_Me-accpt_rcpt"/>
</dbReference>
<dbReference type="Proteomes" id="UP001161423">
    <property type="component" value="Unassembled WGS sequence"/>
</dbReference>